<reference evidence="1" key="1">
    <citation type="submission" date="2022-12" db="EMBL/GenBank/DDBJ databases">
        <authorList>
            <person name="Petersen C."/>
        </authorList>
    </citation>
    <scope>NUCLEOTIDE SEQUENCE</scope>
    <source>
        <strain evidence="1">IBT 3081</strain>
    </source>
</reference>
<dbReference type="EMBL" id="JAPZBT010000003">
    <property type="protein sequence ID" value="KAJ5365607.1"/>
    <property type="molecule type" value="Genomic_DNA"/>
</dbReference>
<keyword evidence="2" id="KW-1185">Reference proteome</keyword>
<dbReference type="AlphaFoldDB" id="A0A9W9V1Q6"/>
<proteinExistence type="predicted"/>
<accession>A0A9W9V1Q6</accession>
<protein>
    <submittedName>
        <fullName evidence="1">Uncharacterized protein</fullName>
    </submittedName>
</protein>
<dbReference type="OrthoDB" id="4275530at2759"/>
<dbReference type="Proteomes" id="UP001147752">
    <property type="component" value="Unassembled WGS sequence"/>
</dbReference>
<reference evidence="1" key="2">
    <citation type="journal article" date="2023" name="IMA Fungus">
        <title>Comparative genomic study of the Penicillium genus elucidates a diverse pangenome and 15 lateral gene transfer events.</title>
        <authorList>
            <person name="Petersen C."/>
            <person name="Sorensen T."/>
            <person name="Nielsen M.R."/>
            <person name="Sondergaard T.E."/>
            <person name="Sorensen J.L."/>
            <person name="Fitzpatrick D.A."/>
            <person name="Frisvad J.C."/>
            <person name="Nielsen K.L."/>
        </authorList>
    </citation>
    <scope>NUCLEOTIDE SEQUENCE</scope>
    <source>
        <strain evidence="1">IBT 3081</strain>
    </source>
</reference>
<comment type="caution">
    <text evidence="1">The sequence shown here is derived from an EMBL/GenBank/DDBJ whole genome shotgun (WGS) entry which is preliminary data.</text>
</comment>
<evidence type="ECO:0000313" key="2">
    <source>
        <dbReference type="Proteomes" id="UP001147752"/>
    </source>
</evidence>
<name>A0A9W9V1Q6_9EURO</name>
<evidence type="ECO:0000313" key="1">
    <source>
        <dbReference type="EMBL" id="KAJ5365607.1"/>
    </source>
</evidence>
<organism evidence="1 2">
    <name type="scientific">Penicillium concentricum</name>
    <dbReference type="NCBI Taxonomy" id="293559"/>
    <lineage>
        <taxon>Eukaryota</taxon>
        <taxon>Fungi</taxon>
        <taxon>Dikarya</taxon>
        <taxon>Ascomycota</taxon>
        <taxon>Pezizomycotina</taxon>
        <taxon>Eurotiomycetes</taxon>
        <taxon>Eurotiomycetidae</taxon>
        <taxon>Eurotiales</taxon>
        <taxon>Aspergillaceae</taxon>
        <taxon>Penicillium</taxon>
    </lineage>
</organism>
<gene>
    <name evidence="1" type="ORF">N7517_008493</name>
</gene>
<dbReference type="RefSeq" id="XP_056577074.1">
    <property type="nucleotide sequence ID" value="XM_056726223.1"/>
</dbReference>
<sequence>MESRINPPWKIQNRQWTNTEGPLFDGFKPVKFVAVAPARREGVPILMQAEVRSSVVGWGGD</sequence>
<dbReference type="GeneID" id="81465406"/>